<dbReference type="AlphaFoldDB" id="A0A939HM79"/>
<protein>
    <submittedName>
        <fullName evidence="1">Uncharacterized protein</fullName>
    </submittedName>
</protein>
<organism evidence="1 2">
    <name type="scientific">Arthrobacter cavernae</name>
    <dbReference type="NCBI Taxonomy" id="2817681"/>
    <lineage>
        <taxon>Bacteria</taxon>
        <taxon>Bacillati</taxon>
        <taxon>Actinomycetota</taxon>
        <taxon>Actinomycetes</taxon>
        <taxon>Micrococcales</taxon>
        <taxon>Micrococcaceae</taxon>
        <taxon>Arthrobacter</taxon>
    </lineage>
</organism>
<dbReference type="EMBL" id="JAFNLL010000067">
    <property type="protein sequence ID" value="MBO1269888.1"/>
    <property type="molecule type" value="Genomic_DNA"/>
</dbReference>
<dbReference type="Proteomes" id="UP000664164">
    <property type="component" value="Unassembled WGS sequence"/>
</dbReference>
<reference evidence="1" key="1">
    <citation type="submission" date="2021-03" db="EMBL/GenBank/DDBJ databases">
        <title>A new species, PO-11, isolated from a karst cave deposit.</title>
        <authorList>
            <person name="Zhaoxiaoyong W."/>
        </authorList>
    </citation>
    <scope>NUCLEOTIDE SEQUENCE</scope>
    <source>
        <strain evidence="1">PO-11</strain>
    </source>
</reference>
<keyword evidence="2" id="KW-1185">Reference proteome</keyword>
<evidence type="ECO:0000313" key="1">
    <source>
        <dbReference type="EMBL" id="MBO1269888.1"/>
    </source>
</evidence>
<evidence type="ECO:0000313" key="2">
    <source>
        <dbReference type="Proteomes" id="UP000664164"/>
    </source>
</evidence>
<name>A0A939HM79_9MICC</name>
<accession>A0A939HM79</accession>
<gene>
    <name evidence="1" type="ORF">J1902_18315</name>
</gene>
<dbReference type="RefSeq" id="WP_207617809.1">
    <property type="nucleotide sequence ID" value="NZ_JAFNLL010000067.1"/>
</dbReference>
<comment type="caution">
    <text evidence="1">The sequence shown here is derived from an EMBL/GenBank/DDBJ whole genome shotgun (WGS) entry which is preliminary data.</text>
</comment>
<sequence>MTQMYLAGELSLMLARLQQAAAAASGSAFEELRREAETAPVVALSSVAARALRLGDAVCWESVSRGDSVAFRSQAAAAAELYEFGLCAGLLDEE</sequence>
<proteinExistence type="predicted"/>